<organism evidence="5">
    <name type="scientific">freshwater metagenome</name>
    <dbReference type="NCBI Taxonomy" id="449393"/>
    <lineage>
        <taxon>unclassified sequences</taxon>
        <taxon>metagenomes</taxon>
        <taxon>ecological metagenomes</taxon>
    </lineage>
</organism>
<name>A0A6J7FUN5_9ZZZZ</name>
<dbReference type="Pfam" id="PF00884">
    <property type="entry name" value="Sulfatase"/>
    <property type="match status" value="1"/>
</dbReference>
<dbReference type="GO" id="GO:0008484">
    <property type="term" value="F:sulfuric ester hydrolase activity"/>
    <property type="evidence" value="ECO:0007669"/>
    <property type="project" value="TreeGrafter"/>
</dbReference>
<feature type="compositionally biased region" description="Low complexity" evidence="3">
    <location>
        <begin position="1"/>
        <end position="35"/>
    </location>
</feature>
<reference evidence="5" key="1">
    <citation type="submission" date="2020-05" db="EMBL/GenBank/DDBJ databases">
        <authorList>
            <person name="Chiriac C."/>
            <person name="Salcher M."/>
            <person name="Ghai R."/>
            <person name="Kavagutti S V."/>
        </authorList>
    </citation>
    <scope>NUCLEOTIDE SEQUENCE</scope>
</reference>
<sequence>MNDSANTTSSSPGTSSTSTGTGTSPGNSSTSTGTSAREDSTSLPNILLITLDQFRADCLSAAGHPLVRTPNLDRLADQGLRFANHYSNCAPCAPGRASLLTGLWQMNHRVTNNGAPLADNLPMLPRELRRAGYDPTLFGYTDTALDPATLEQSDPRRCSYEQPMDGFSVGVLLDDNIDPWIEWLAGQGFPVPEENRKIYDPAPIEIPEGRGATWPPATYSAEQTESAFLTERALEWISSPDRGTDPWCAHLSYLRPHPPYLVPSPYNNMFDPADMPPALRHRTLQEEAEQHPFLAAALTIVPSPAEELDQRQLQATYFGMIAEVDHQVGVLLDGLEELGFSEDTIVILTSDHGEQLGDHWFLEKLGFFDQSYRIPLIIRAPGRIEQPGRVVEAFTENVDIFPTLLDLIGITPPDFCDGASLAPFLDQASLPPTGPEHWRSAVHFEFDFREPNSTIIESIFAIRQDQCAISVIRDHDAKYVHFAGGLPPLFFDLRTDPEELYNRAEDPALTSTVLSYAQRLLSMKLEHTDPRLANTRATGFGTIHRPDPPRPDSQPPA</sequence>
<feature type="region of interest" description="Disordered" evidence="3">
    <location>
        <begin position="536"/>
        <end position="557"/>
    </location>
</feature>
<accession>A0A6J7FUN5</accession>
<dbReference type="Gene3D" id="3.40.720.10">
    <property type="entry name" value="Alkaline Phosphatase, subunit A"/>
    <property type="match status" value="1"/>
</dbReference>
<dbReference type="InterPro" id="IPR017850">
    <property type="entry name" value="Alkaline_phosphatase_core_sf"/>
</dbReference>
<dbReference type="GO" id="GO:0005737">
    <property type="term" value="C:cytoplasm"/>
    <property type="evidence" value="ECO:0007669"/>
    <property type="project" value="TreeGrafter"/>
</dbReference>
<evidence type="ECO:0000256" key="2">
    <source>
        <dbReference type="ARBA" id="ARBA00022801"/>
    </source>
</evidence>
<feature type="domain" description="Sulfatase N-terminal" evidence="4">
    <location>
        <begin position="44"/>
        <end position="410"/>
    </location>
</feature>
<dbReference type="PANTHER" id="PTHR45953:SF1">
    <property type="entry name" value="IDURONATE 2-SULFATASE"/>
    <property type="match status" value="1"/>
</dbReference>
<protein>
    <submittedName>
        <fullName evidence="5">Unannotated protein</fullName>
    </submittedName>
</protein>
<keyword evidence="1" id="KW-0479">Metal-binding</keyword>
<keyword evidence="2" id="KW-0378">Hydrolase</keyword>
<dbReference type="SUPFAM" id="SSF53649">
    <property type="entry name" value="Alkaline phosphatase-like"/>
    <property type="match status" value="1"/>
</dbReference>
<feature type="region of interest" description="Disordered" evidence="3">
    <location>
        <begin position="1"/>
        <end position="40"/>
    </location>
</feature>
<dbReference type="AlphaFoldDB" id="A0A6J7FUN5"/>
<dbReference type="PANTHER" id="PTHR45953">
    <property type="entry name" value="IDURONATE 2-SULFATASE"/>
    <property type="match status" value="1"/>
</dbReference>
<evidence type="ECO:0000256" key="3">
    <source>
        <dbReference type="SAM" id="MobiDB-lite"/>
    </source>
</evidence>
<evidence type="ECO:0000259" key="4">
    <source>
        <dbReference type="Pfam" id="PF00884"/>
    </source>
</evidence>
<dbReference type="CDD" id="cd16028">
    <property type="entry name" value="PMH"/>
    <property type="match status" value="1"/>
</dbReference>
<gene>
    <name evidence="5" type="ORF">UFOPK3519_00608</name>
</gene>
<dbReference type="EMBL" id="CAFBMG010000032">
    <property type="protein sequence ID" value="CAB4896460.1"/>
    <property type="molecule type" value="Genomic_DNA"/>
</dbReference>
<evidence type="ECO:0000256" key="1">
    <source>
        <dbReference type="ARBA" id="ARBA00022723"/>
    </source>
</evidence>
<evidence type="ECO:0000313" key="5">
    <source>
        <dbReference type="EMBL" id="CAB4896460.1"/>
    </source>
</evidence>
<dbReference type="GO" id="GO:0046872">
    <property type="term" value="F:metal ion binding"/>
    <property type="evidence" value="ECO:0007669"/>
    <property type="project" value="UniProtKB-KW"/>
</dbReference>
<dbReference type="InterPro" id="IPR000917">
    <property type="entry name" value="Sulfatase_N"/>
</dbReference>
<proteinExistence type="predicted"/>